<evidence type="ECO:0000256" key="1">
    <source>
        <dbReference type="SAM" id="Phobius"/>
    </source>
</evidence>
<keyword evidence="1" id="KW-0812">Transmembrane</keyword>
<sequence length="149" mass="16523">MTGSVVTDGGGDVIKGYTIKAAGGRRRVSLNWTFLHSTCTRWLSFGGLFYFLWWLLWPILGMVAMDSTKTMAKDMMTMVVVDMAVVVTTPMELMAKVDVAVVVIMTTAAMVIRTMEDKVMLMGVTVKVTEDTVSMDVIDMVVRKTPRNL</sequence>
<organism evidence="2 3">
    <name type="scientific">Homarus americanus</name>
    <name type="common">American lobster</name>
    <dbReference type="NCBI Taxonomy" id="6706"/>
    <lineage>
        <taxon>Eukaryota</taxon>
        <taxon>Metazoa</taxon>
        <taxon>Ecdysozoa</taxon>
        <taxon>Arthropoda</taxon>
        <taxon>Crustacea</taxon>
        <taxon>Multicrustacea</taxon>
        <taxon>Malacostraca</taxon>
        <taxon>Eumalacostraca</taxon>
        <taxon>Eucarida</taxon>
        <taxon>Decapoda</taxon>
        <taxon>Pleocyemata</taxon>
        <taxon>Astacidea</taxon>
        <taxon>Nephropoidea</taxon>
        <taxon>Nephropidae</taxon>
        <taxon>Homarus</taxon>
    </lineage>
</organism>
<keyword evidence="1" id="KW-1133">Transmembrane helix</keyword>
<protein>
    <recommendedName>
        <fullName evidence="4">Transmembrane protein</fullName>
    </recommendedName>
</protein>
<reference evidence="2" key="1">
    <citation type="journal article" date="2021" name="Sci. Adv.">
        <title>The American lobster genome reveals insights on longevity, neural, and immune adaptations.</title>
        <authorList>
            <person name="Polinski J.M."/>
            <person name="Zimin A.V."/>
            <person name="Clark K.F."/>
            <person name="Kohn A.B."/>
            <person name="Sadowski N."/>
            <person name="Timp W."/>
            <person name="Ptitsyn A."/>
            <person name="Khanna P."/>
            <person name="Romanova D.Y."/>
            <person name="Williams P."/>
            <person name="Greenwood S.J."/>
            <person name="Moroz L.L."/>
            <person name="Walt D.R."/>
            <person name="Bodnar A.G."/>
        </authorList>
    </citation>
    <scope>NUCLEOTIDE SEQUENCE</scope>
    <source>
        <strain evidence="2">GMGI-L3</strain>
    </source>
</reference>
<keyword evidence="1" id="KW-0472">Membrane</keyword>
<name>A0A8J5N300_HOMAM</name>
<dbReference type="Proteomes" id="UP000747542">
    <property type="component" value="Unassembled WGS sequence"/>
</dbReference>
<evidence type="ECO:0000313" key="3">
    <source>
        <dbReference type="Proteomes" id="UP000747542"/>
    </source>
</evidence>
<dbReference type="EMBL" id="JAHLQT010011632">
    <property type="protein sequence ID" value="KAG7172134.1"/>
    <property type="molecule type" value="Genomic_DNA"/>
</dbReference>
<proteinExistence type="predicted"/>
<keyword evidence="3" id="KW-1185">Reference proteome</keyword>
<accession>A0A8J5N300</accession>
<dbReference type="AlphaFoldDB" id="A0A8J5N300"/>
<evidence type="ECO:0000313" key="2">
    <source>
        <dbReference type="EMBL" id="KAG7172134.1"/>
    </source>
</evidence>
<gene>
    <name evidence="2" type="ORF">Hamer_G001139</name>
</gene>
<feature type="transmembrane region" description="Helical" evidence="1">
    <location>
        <begin position="42"/>
        <end position="63"/>
    </location>
</feature>
<comment type="caution">
    <text evidence="2">The sequence shown here is derived from an EMBL/GenBank/DDBJ whole genome shotgun (WGS) entry which is preliminary data.</text>
</comment>
<evidence type="ECO:0008006" key="4">
    <source>
        <dbReference type="Google" id="ProtNLM"/>
    </source>
</evidence>